<dbReference type="Proteomes" id="UP000030765">
    <property type="component" value="Unassembled WGS sequence"/>
</dbReference>
<keyword evidence="3" id="KW-1185">Reference proteome</keyword>
<protein>
    <submittedName>
        <fullName evidence="1 2">Spastin</fullName>
    </submittedName>
</protein>
<gene>
    <name evidence="1" type="ORF">ZHAS_00004402</name>
</gene>
<reference evidence="1 3" key="1">
    <citation type="journal article" date="2014" name="BMC Genomics">
        <title>Genome sequence of Anopheles sinensis provides insight into genetics basis of mosquito competence for malaria parasites.</title>
        <authorList>
            <person name="Zhou D."/>
            <person name="Zhang D."/>
            <person name="Ding G."/>
            <person name="Shi L."/>
            <person name="Hou Q."/>
            <person name="Ye Y."/>
            <person name="Xu Y."/>
            <person name="Zhou H."/>
            <person name="Xiong C."/>
            <person name="Li S."/>
            <person name="Yu J."/>
            <person name="Hong S."/>
            <person name="Yu X."/>
            <person name="Zou P."/>
            <person name="Chen C."/>
            <person name="Chang X."/>
            <person name="Wang W."/>
            <person name="Lv Y."/>
            <person name="Sun Y."/>
            <person name="Ma L."/>
            <person name="Shen B."/>
            <person name="Zhu C."/>
        </authorList>
    </citation>
    <scope>NUCLEOTIDE SEQUENCE [LARGE SCALE GENOMIC DNA]</scope>
</reference>
<dbReference type="EnsemblMetazoa" id="ASIC004402-RA">
    <property type="protein sequence ID" value="ASIC004402-PA"/>
    <property type="gene ID" value="ASIC004402"/>
</dbReference>
<evidence type="ECO:0000313" key="3">
    <source>
        <dbReference type="Proteomes" id="UP000030765"/>
    </source>
</evidence>
<sequence length="78" mass="8758">MLIAYRAHSSTVQCGRRRTNTNKLGTLLLLTFRTIDYDYKCAQVDETVLLNQRGKPTILFPTTVPSRPDQNIGSMGIS</sequence>
<dbReference type="EMBL" id="KE524839">
    <property type="protein sequence ID" value="KFB37191.1"/>
    <property type="molecule type" value="Genomic_DNA"/>
</dbReference>
<evidence type="ECO:0000313" key="1">
    <source>
        <dbReference type="EMBL" id="KFB37191.1"/>
    </source>
</evidence>
<dbReference type="EMBL" id="ATLV01013093">
    <property type="status" value="NOT_ANNOTATED_CDS"/>
    <property type="molecule type" value="Genomic_DNA"/>
</dbReference>
<dbReference type="VEuPathDB" id="VectorBase:ASIC004402"/>
<name>A0A084VGU7_ANOSI</name>
<proteinExistence type="predicted"/>
<dbReference type="AlphaFoldDB" id="A0A084VGU7"/>
<reference evidence="2" key="2">
    <citation type="submission" date="2020-05" db="UniProtKB">
        <authorList>
            <consortium name="EnsemblMetazoa"/>
        </authorList>
    </citation>
    <scope>IDENTIFICATION</scope>
</reference>
<organism evidence="1">
    <name type="scientific">Anopheles sinensis</name>
    <name type="common">Mosquito</name>
    <dbReference type="NCBI Taxonomy" id="74873"/>
    <lineage>
        <taxon>Eukaryota</taxon>
        <taxon>Metazoa</taxon>
        <taxon>Ecdysozoa</taxon>
        <taxon>Arthropoda</taxon>
        <taxon>Hexapoda</taxon>
        <taxon>Insecta</taxon>
        <taxon>Pterygota</taxon>
        <taxon>Neoptera</taxon>
        <taxon>Endopterygota</taxon>
        <taxon>Diptera</taxon>
        <taxon>Nematocera</taxon>
        <taxon>Culicoidea</taxon>
        <taxon>Culicidae</taxon>
        <taxon>Anophelinae</taxon>
        <taxon>Anopheles</taxon>
    </lineage>
</organism>
<accession>A0A084VGU7</accession>
<evidence type="ECO:0000313" key="2">
    <source>
        <dbReference type="EnsemblMetazoa" id="ASIC004402-PA"/>
    </source>
</evidence>